<feature type="compositionally biased region" description="Acidic residues" evidence="1">
    <location>
        <begin position="319"/>
        <end position="328"/>
    </location>
</feature>
<organism evidence="2 3">
    <name type="scientific">Hondaea fermentalgiana</name>
    <dbReference type="NCBI Taxonomy" id="2315210"/>
    <lineage>
        <taxon>Eukaryota</taxon>
        <taxon>Sar</taxon>
        <taxon>Stramenopiles</taxon>
        <taxon>Bigyra</taxon>
        <taxon>Labyrinthulomycetes</taxon>
        <taxon>Thraustochytrida</taxon>
        <taxon>Thraustochytriidae</taxon>
        <taxon>Hondaea</taxon>
    </lineage>
</organism>
<reference evidence="2 3" key="1">
    <citation type="submission" date="2017-12" db="EMBL/GenBank/DDBJ databases">
        <title>Sequencing, de novo assembly and annotation of complete genome of a new Thraustochytrid species, strain FCC1311.</title>
        <authorList>
            <person name="Sedici K."/>
            <person name="Godart F."/>
            <person name="Aiese Cigliano R."/>
            <person name="Sanseverino W."/>
            <person name="Barakat M."/>
            <person name="Ortet P."/>
            <person name="Marechal E."/>
            <person name="Cagnac O."/>
            <person name="Amato A."/>
        </authorList>
    </citation>
    <scope>NUCLEOTIDE SEQUENCE [LARGE SCALE GENOMIC DNA]</scope>
</reference>
<dbReference type="AlphaFoldDB" id="A0A2R5GV09"/>
<proteinExistence type="predicted"/>
<keyword evidence="3" id="KW-1185">Reference proteome</keyword>
<dbReference type="Proteomes" id="UP000241890">
    <property type="component" value="Unassembled WGS sequence"/>
</dbReference>
<dbReference type="InterPro" id="IPR016024">
    <property type="entry name" value="ARM-type_fold"/>
</dbReference>
<feature type="region of interest" description="Disordered" evidence="1">
    <location>
        <begin position="206"/>
        <end position="255"/>
    </location>
</feature>
<gene>
    <name evidence="2" type="ORF">FCC1311_098312</name>
</gene>
<name>A0A2R5GV09_9STRA</name>
<sequence>MRKIELRAQLLEIVRNNGDDNFVLNDVRTIFMNIKASLIRLARVYIHRALDEKDFAPIQMALKNQPRELVVHQFGLEALAKLAREKELALQLLEANGTLKQIMLSIARFRTDAKIQHEGFLAVTYIAKADVRLATLLGRVGAISVIAHNLRHLDEISVDRDSLQQAIWALNELGKIRKNKARLESERIGLVLRLCMDAFTRKEDARTKARELQQEQREAALRAREQERGPEGGGDQPEGPGPDCADEKEIKDAPARPIVIPLKLKRLMKSSQEAGEDPQSIALASLDPEDGATRPDHPASHQDALDPREPDSGMSESGNDSEDGDDEEKFVIRQFDNTDSVIALDKLIREVAVDIDGFGPDPNAPMSEAQIKAAPFKTC</sequence>
<dbReference type="EMBL" id="BEYU01000163">
    <property type="protein sequence ID" value="GBG33608.1"/>
    <property type="molecule type" value="Genomic_DNA"/>
</dbReference>
<comment type="caution">
    <text evidence="2">The sequence shown here is derived from an EMBL/GenBank/DDBJ whole genome shotgun (WGS) entry which is preliminary data.</text>
</comment>
<protein>
    <submittedName>
        <fullName evidence="2">Uncharacterized protein</fullName>
    </submittedName>
</protein>
<feature type="compositionally biased region" description="Basic and acidic residues" evidence="1">
    <location>
        <begin position="206"/>
        <end position="230"/>
    </location>
</feature>
<accession>A0A2R5GV09</accession>
<feature type="compositionally biased region" description="Basic and acidic residues" evidence="1">
    <location>
        <begin position="245"/>
        <end position="254"/>
    </location>
</feature>
<evidence type="ECO:0000313" key="3">
    <source>
        <dbReference type="Proteomes" id="UP000241890"/>
    </source>
</evidence>
<dbReference type="InParanoid" id="A0A2R5GV09"/>
<feature type="compositionally biased region" description="Basic and acidic residues" evidence="1">
    <location>
        <begin position="291"/>
        <end position="311"/>
    </location>
</feature>
<feature type="region of interest" description="Disordered" evidence="1">
    <location>
        <begin position="286"/>
        <end position="330"/>
    </location>
</feature>
<evidence type="ECO:0000256" key="1">
    <source>
        <dbReference type="SAM" id="MobiDB-lite"/>
    </source>
</evidence>
<evidence type="ECO:0000313" key="2">
    <source>
        <dbReference type="EMBL" id="GBG33608.1"/>
    </source>
</evidence>
<dbReference type="SUPFAM" id="SSF48371">
    <property type="entry name" value="ARM repeat"/>
    <property type="match status" value="1"/>
</dbReference>